<evidence type="ECO:0000256" key="13">
    <source>
        <dbReference type="ARBA" id="ARBA00064647"/>
    </source>
</evidence>
<comment type="subunit">
    <text evidence="15">F-type ATPases have 2 components, CF(1) - the catalytic core - and CF(0) - the membrane proton channel. CF(1) and CF(0) have multiple subunits.</text>
</comment>
<dbReference type="GO" id="GO:0015078">
    <property type="term" value="F:proton transmembrane transporter activity"/>
    <property type="evidence" value="ECO:0007669"/>
    <property type="project" value="InterPro"/>
</dbReference>
<dbReference type="AlphaFoldDB" id="A0A9P0JD57"/>
<comment type="function">
    <text evidence="12 15">Subunit e, of the mitochondrial membrane ATP synthase complex (F(1)F(0) ATP synthase or Complex V) that produces ATP from ADP in the presence of a proton gradient across the membrane which is generated by electron transport complexes of the respiratory chain. ATP synthase complex consist of a soluble F(1) head domain - the catalytic core - and a membrane F(1) domain - the membrane proton channel. These two domains are linked by a central stalk rotating inside the F(1) region and a stationary peripheral stalk. During catalysis, ATP synthesis in the catalytic domain of F(1) is coupled via a rotary mechanism of the central stalk subunits to proton translocation. In vivo, can only synthesize ATP although its ATP hydrolase activity can be activated artificially in vitro. Part of the complex F(0) domain.</text>
</comment>
<dbReference type="GO" id="GO:0005743">
    <property type="term" value="C:mitochondrial inner membrane"/>
    <property type="evidence" value="ECO:0007669"/>
    <property type="project" value="UniProtKB-SubCell"/>
</dbReference>
<evidence type="ECO:0000256" key="4">
    <source>
        <dbReference type="ARBA" id="ARBA00022547"/>
    </source>
</evidence>
<keyword evidence="17" id="KW-1185">Reference proteome</keyword>
<keyword evidence="4 15" id="KW-0138">CF(0)</keyword>
<reference evidence="16" key="1">
    <citation type="submission" date="2022-02" db="EMBL/GenBank/DDBJ databases">
        <authorList>
            <person name="King R."/>
        </authorList>
    </citation>
    <scope>NUCLEOTIDE SEQUENCE</scope>
</reference>
<dbReference type="PANTHER" id="PTHR12427">
    <property type="entry name" value="ATP SYNTHASE E CHAIN, MITOCHONDRIAL"/>
    <property type="match status" value="1"/>
</dbReference>
<keyword evidence="11 15" id="KW-0066">ATP synthesis</keyword>
<dbReference type="Proteomes" id="UP001154329">
    <property type="component" value="Chromosome 4"/>
</dbReference>
<dbReference type="GO" id="GO:0015986">
    <property type="term" value="P:proton motive force-driven ATP synthesis"/>
    <property type="evidence" value="ECO:0007669"/>
    <property type="project" value="InterPro"/>
</dbReference>
<evidence type="ECO:0000256" key="12">
    <source>
        <dbReference type="ARBA" id="ARBA00057306"/>
    </source>
</evidence>
<dbReference type="PANTHER" id="PTHR12427:SF1">
    <property type="entry name" value="ATP SYNTHASE SUBUNIT E, MITOCHONDRIAL"/>
    <property type="match status" value="1"/>
</dbReference>
<evidence type="ECO:0000313" key="17">
    <source>
        <dbReference type="Proteomes" id="UP001154329"/>
    </source>
</evidence>
<evidence type="ECO:0000256" key="11">
    <source>
        <dbReference type="ARBA" id="ARBA00023310"/>
    </source>
</evidence>
<dbReference type="InterPro" id="IPR008386">
    <property type="entry name" value="ATP_synth_F0_esu_mt"/>
</dbReference>
<evidence type="ECO:0000256" key="14">
    <source>
        <dbReference type="ARBA" id="ARBA00074682"/>
    </source>
</evidence>
<evidence type="ECO:0000256" key="2">
    <source>
        <dbReference type="ARBA" id="ARBA00007333"/>
    </source>
</evidence>
<evidence type="ECO:0000256" key="1">
    <source>
        <dbReference type="ARBA" id="ARBA00004273"/>
    </source>
</evidence>
<organism evidence="16 17">
    <name type="scientific">Aphis gossypii</name>
    <name type="common">Cotton aphid</name>
    <dbReference type="NCBI Taxonomy" id="80765"/>
    <lineage>
        <taxon>Eukaryota</taxon>
        <taxon>Metazoa</taxon>
        <taxon>Ecdysozoa</taxon>
        <taxon>Arthropoda</taxon>
        <taxon>Hexapoda</taxon>
        <taxon>Insecta</taxon>
        <taxon>Pterygota</taxon>
        <taxon>Neoptera</taxon>
        <taxon>Paraneoptera</taxon>
        <taxon>Hemiptera</taxon>
        <taxon>Sternorrhyncha</taxon>
        <taxon>Aphidomorpha</taxon>
        <taxon>Aphidoidea</taxon>
        <taxon>Aphididae</taxon>
        <taxon>Aphidini</taxon>
        <taxon>Aphis</taxon>
        <taxon>Aphis</taxon>
    </lineage>
</organism>
<protein>
    <recommendedName>
        <fullName evidence="14 15">ATP synthase F(0) complex subunit e, mitochondrial</fullName>
    </recommendedName>
</protein>
<evidence type="ECO:0000256" key="8">
    <source>
        <dbReference type="ARBA" id="ARBA00023065"/>
    </source>
</evidence>
<keyword evidence="3 15" id="KW-0813">Transport</keyword>
<keyword evidence="9 15" id="KW-0496">Mitochondrion</keyword>
<evidence type="ECO:0000256" key="5">
    <source>
        <dbReference type="ARBA" id="ARBA00022781"/>
    </source>
</evidence>
<proteinExistence type="inferred from homology"/>
<keyword evidence="10" id="KW-0472">Membrane</keyword>
<keyword evidence="6 15" id="KW-0999">Mitochondrion inner membrane</keyword>
<comment type="subunit">
    <text evidence="13">Component of the ATP synthase complex composed at least of ATP5F1A/subunit alpha, ATP5F1B/subunit beta, ATP5MC1/subunit c (homooctomer), MT-ATP6/subunit a, MT-ATP8/subunit 8, ATP5ME/subunit e, ATP5MF/subunit f, ATP5MG/subunit g, ATP5MK/subunit k, ATP5MJ/subunit j, ATP5F1C/subunit gamma, ATP5F1D/subunit delta, ATP5F1E/subunit epsilon, ATP5PF/subunit F6, ATP5PB/subunit b, ATP5PD/subunit d, ATP5PO/subunit OSCP. ATP synthase complex consists of a soluble F(1) head domain (subunits alpha(3) and beta(3)) - the catalytic core - and a membrane F(0) domain - the membrane proton channel (subunits c, a, 8, e, f, g, k and j). These two domains are linked by a central stalk (subunits gamma, delta, and epsilon) rotating inside the F1 region and a stationary peripheral stalk (subunits F6, b, d, and OSCP).</text>
</comment>
<dbReference type="GO" id="GO:0045259">
    <property type="term" value="C:proton-transporting ATP synthase complex"/>
    <property type="evidence" value="ECO:0007669"/>
    <property type="project" value="UniProtKB-UniRule"/>
</dbReference>
<keyword evidence="8 15" id="KW-0406">Ion transport</keyword>
<name>A0A9P0JD57_APHGO</name>
<evidence type="ECO:0000256" key="15">
    <source>
        <dbReference type="RuleBase" id="RU367005"/>
    </source>
</evidence>
<sequence length="92" mass="10936">MVRQFKCPVNVSPMIRGARWCMLLTGIVYGATRKNALQRFEDNQREFRQQMKKLQEEVIRLPFIEHDCVENIFIDIETKNFLVTAEKQNNMS</sequence>
<accession>A0A9P0JD57</accession>
<evidence type="ECO:0000256" key="6">
    <source>
        <dbReference type="ARBA" id="ARBA00022792"/>
    </source>
</evidence>
<keyword evidence="7" id="KW-0007">Acetylation</keyword>
<evidence type="ECO:0000256" key="10">
    <source>
        <dbReference type="ARBA" id="ARBA00023136"/>
    </source>
</evidence>
<evidence type="ECO:0000256" key="7">
    <source>
        <dbReference type="ARBA" id="ARBA00022990"/>
    </source>
</evidence>
<reference evidence="16" key="2">
    <citation type="submission" date="2022-10" db="EMBL/GenBank/DDBJ databases">
        <authorList>
            <consortium name="ENA_rothamsted_submissions"/>
            <consortium name="culmorum"/>
            <person name="King R."/>
        </authorList>
    </citation>
    <scope>NUCLEOTIDE SEQUENCE</scope>
</reference>
<dbReference type="EMBL" id="OU899037">
    <property type="protein sequence ID" value="CAH1737745.1"/>
    <property type="molecule type" value="Genomic_DNA"/>
</dbReference>
<evidence type="ECO:0000313" key="16">
    <source>
        <dbReference type="EMBL" id="CAH1737745.1"/>
    </source>
</evidence>
<evidence type="ECO:0000256" key="9">
    <source>
        <dbReference type="ARBA" id="ARBA00023128"/>
    </source>
</evidence>
<comment type="similarity">
    <text evidence="2 15">Belongs to the ATPase e subunit family.</text>
</comment>
<keyword evidence="5 15" id="KW-0375">Hydrogen ion transport</keyword>
<gene>
    <name evidence="16" type="ORF">APHIGO_LOCUS11213</name>
</gene>
<evidence type="ECO:0000256" key="3">
    <source>
        <dbReference type="ARBA" id="ARBA00022448"/>
    </source>
</evidence>
<dbReference type="Pfam" id="PF05680">
    <property type="entry name" value="ATP-synt_E"/>
    <property type="match status" value="1"/>
</dbReference>
<comment type="subcellular location">
    <subcellularLocation>
        <location evidence="1 15">Mitochondrion inner membrane</location>
    </subcellularLocation>
</comment>